<keyword evidence="1" id="KW-0472">Membrane</keyword>
<sequence>MSVRRDERGSATAEFAIVVPAALLVVLLAVAALAAAGTQIRIEHAAAQAARLAARGEDDSRAGAAVHAAVPGASLSLDDDGELVCATVSATHDVPLPLPPLTARACAPSGGL</sequence>
<keyword evidence="1" id="KW-0812">Transmembrane</keyword>
<organism evidence="3 4">
    <name type="scientific">Microbacterium oleivorans</name>
    <dbReference type="NCBI Taxonomy" id="273677"/>
    <lineage>
        <taxon>Bacteria</taxon>
        <taxon>Bacillati</taxon>
        <taxon>Actinomycetota</taxon>
        <taxon>Actinomycetes</taxon>
        <taxon>Micrococcales</taxon>
        <taxon>Microbacteriaceae</taxon>
        <taxon>Microbacterium</taxon>
    </lineage>
</organism>
<keyword evidence="1" id="KW-1133">Transmembrane helix</keyword>
<evidence type="ECO:0000256" key="1">
    <source>
        <dbReference type="SAM" id="Phobius"/>
    </source>
</evidence>
<dbReference type="RefSeq" id="WP_178010609.1">
    <property type="nucleotide sequence ID" value="NZ_CP058316.1"/>
</dbReference>
<name>A0A7D5IY62_9MICO</name>
<dbReference type="Proteomes" id="UP000509638">
    <property type="component" value="Chromosome"/>
</dbReference>
<dbReference type="InterPro" id="IPR012495">
    <property type="entry name" value="TadE-like_dom"/>
</dbReference>
<accession>A0A7D5IY62</accession>
<evidence type="ECO:0000259" key="2">
    <source>
        <dbReference type="Pfam" id="PF07811"/>
    </source>
</evidence>
<protein>
    <submittedName>
        <fullName evidence="3">Pilus assembly protein</fullName>
    </submittedName>
</protein>
<evidence type="ECO:0000313" key="3">
    <source>
        <dbReference type="EMBL" id="QLD11015.1"/>
    </source>
</evidence>
<feature type="domain" description="TadE-like" evidence="2">
    <location>
        <begin position="9"/>
        <end position="51"/>
    </location>
</feature>
<dbReference type="AlphaFoldDB" id="A0A7D5IY62"/>
<reference evidence="3 4" key="1">
    <citation type="submission" date="2020-06" db="EMBL/GenBank/DDBJ databases">
        <authorList>
            <person name="Jo H."/>
        </authorList>
    </citation>
    <scope>NUCLEOTIDE SEQUENCE [LARGE SCALE GENOMIC DNA]</scope>
    <source>
        <strain evidence="3 4">I46</strain>
    </source>
</reference>
<feature type="transmembrane region" description="Helical" evidence="1">
    <location>
        <begin position="15"/>
        <end position="36"/>
    </location>
</feature>
<dbReference type="Pfam" id="PF07811">
    <property type="entry name" value="TadE"/>
    <property type="match status" value="1"/>
</dbReference>
<proteinExistence type="predicted"/>
<dbReference type="EMBL" id="CP058316">
    <property type="protein sequence ID" value="QLD11015.1"/>
    <property type="molecule type" value="Genomic_DNA"/>
</dbReference>
<gene>
    <name evidence="3" type="ORF">HW566_03965</name>
</gene>
<dbReference type="NCBIfam" id="NF041390">
    <property type="entry name" value="TadE_Rv3655c"/>
    <property type="match status" value="1"/>
</dbReference>
<evidence type="ECO:0000313" key="4">
    <source>
        <dbReference type="Proteomes" id="UP000509638"/>
    </source>
</evidence>
<dbReference type="InterPro" id="IPR049790">
    <property type="entry name" value="Rv3655c/TadE"/>
</dbReference>